<dbReference type="PROSITE" id="PS50404">
    <property type="entry name" value="GST_NTER"/>
    <property type="match status" value="1"/>
</dbReference>
<dbReference type="GO" id="GO:0006749">
    <property type="term" value="P:glutathione metabolic process"/>
    <property type="evidence" value="ECO:0007669"/>
    <property type="project" value="TreeGrafter"/>
</dbReference>
<name>A0A8H8R5G6_9HELO</name>
<evidence type="ECO:0000259" key="6">
    <source>
        <dbReference type="PROSITE" id="PS50405"/>
    </source>
</evidence>
<dbReference type="SUPFAM" id="SSF47616">
    <property type="entry name" value="GST C-terminal domain-like"/>
    <property type="match status" value="1"/>
</dbReference>
<evidence type="ECO:0000256" key="1">
    <source>
        <dbReference type="ARBA" id="ARBA00012452"/>
    </source>
</evidence>
<dbReference type="InterPro" id="IPR004046">
    <property type="entry name" value="GST_C"/>
</dbReference>
<dbReference type="EMBL" id="QGMH01000026">
    <property type="protein sequence ID" value="TVY28803.1"/>
    <property type="molecule type" value="Genomic_DNA"/>
</dbReference>
<gene>
    <name evidence="7" type="primary">GSTF1</name>
    <name evidence="7" type="ORF">LHYA1_G002152</name>
</gene>
<accession>A0A8H8R5G6</accession>
<evidence type="ECO:0000313" key="8">
    <source>
        <dbReference type="Proteomes" id="UP000431533"/>
    </source>
</evidence>
<dbReference type="GO" id="GO:0004364">
    <property type="term" value="F:glutathione transferase activity"/>
    <property type="evidence" value="ECO:0007669"/>
    <property type="project" value="UniProtKB-EC"/>
</dbReference>
<dbReference type="InterPro" id="IPR004045">
    <property type="entry name" value="Glutathione_S-Trfase_N"/>
</dbReference>
<dbReference type="GO" id="GO:0043295">
    <property type="term" value="F:glutathione binding"/>
    <property type="evidence" value="ECO:0007669"/>
    <property type="project" value="TreeGrafter"/>
</dbReference>
<keyword evidence="2 7" id="KW-0808">Transferase</keyword>
<dbReference type="GO" id="GO:0005737">
    <property type="term" value="C:cytoplasm"/>
    <property type="evidence" value="ECO:0007669"/>
    <property type="project" value="TreeGrafter"/>
</dbReference>
<dbReference type="Pfam" id="PF02798">
    <property type="entry name" value="GST_N"/>
    <property type="match status" value="1"/>
</dbReference>
<organism evidence="7 8">
    <name type="scientific">Lachnellula hyalina</name>
    <dbReference type="NCBI Taxonomy" id="1316788"/>
    <lineage>
        <taxon>Eukaryota</taxon>
        <taxon>Fungi</taxon>
        <taxon>Dikarya</taxon>
        <taxon>Ascomycota</taxon>
        <taxon>Pezizomycotina</taxon>
        <taxon>Leotiomycetes</taxon>
        <taxon>Helotiales</taxon>
        <taxon>Lachnaceae</taxon>
        <taxon>Lachnellula</taxon>
    </lineage>
</organism>
<dbReference type="InterPro" id="IPR036249">
    <property type="entry name" value="Thioredoxin-like_sf"/>
</dbReference>
<evidence type="ECO:0000256" key="4">
    <source>
        <dbReference type="RuleBase" id="RU003494"/>
    </source>
</evidence>
<dbReference type="SUPFAM" id="SSF52833">
    <property type="entry name" value="Thioredoxin-like"/>
    <property type="match status" value="1"/>
</dbReference>
<dbReference type="PROSITE" id="PS50405">
    <property type="entry name" value="GST_CTER"/>
    <property type="match status" value="1"/>
</dbReference>
<proteinExistence type="inferred from homology"/>
<comment type="catalytic activity">
    <reaction evidence="3">
        <text>RX + glutathione = an S-substituted glutathione + a halide anion + H(+)</text>
        <dbReference type="Rhea" id="RHEA:16437"/>
        <dbReference type="ChEBI" id="CHEBI:15378"/>
        <dbReference type="ChEBI" id="CHEBI:16042"/>
        <dbReference type="ChEBI" id="CHEBI:17792"/>
        <dbReference type="ChEBI" id="CHEBI:57925"/>
        <dbReference type="ChEBI" id="CHEBI:90779"/>
        <dbReference type="EC" id="2.5.1.18"/>
    </reaction>
</comment>
<dbReference type="PANTHER" id="PTHR43900:SF3">
    <property type="entry name" value="GLUTATHIONE S-TRANSFERASE RHO"/>
    <property type="match status" value="1"/>
</dbReference>
<dbReference type="Gene3D" id="1.20.1050.10">
    <property type="match status" value="1"/>
</dbReference>
<dbReference type="InterPro" id="IPR040079">
    <property type="entry name" value="Glutathione_S-Trfase"/>
</dbReference>
<evidence type="ECO:0000256" key="3">
    <source>
        <dbReference type="ARBA" id="ARBA00047960"/>
    </source>
</evidence>
<dbReference type="Gene3D" id="3.40.30.10">
    <property type="entry name" value="Glutaredoxin"/>
    <property type="match status" value="1"/>
</dbReference>
<protein>
    <recommendedName>
        <fullName evidence="1">glutathione transferase</fullName>
        <ecNumber evidence="1">2.5.1.18</ecNumber>
    </recommendedName>
</protein>
<comment type="caution">
    <text evidence="7">The sequence shown here is derived from an EMBL/GenBank/DDBJ whole genome shotgun (WGS) entry which is preliminary data.</text>
</comment>
<dbReference type="OrthoDB" id="249703at2759"/>
<dbReference type="InterPro" id="IPR036282">
    <property type="entry name" value="Glutathione-S-Trfase_C_sf"/>
</dbReference>
<sequence>MSRLANSPGFASKLLNSSKMPAFTLYGSRGSTNTDRVRLTLAEGGFTDYELVLLNLQKGEQKSKEHQKRHPWDKIPVITSADGFNLYESRAICKYLATKYSFPLVPRDSDVEAAALFGQAQCVETLCFAEPAGRIAFEKFAKRSMGLPPDDAVVSDALRLVEMFFDVAERLLHQNSYMAGNDFTLVDIYYVPLIQRLFACGYGDVIVSREAVSAWWDRCVNRQAIQRIMAADKEAAVAAGR</sequence>
<dbReference type="RefSeq" id="XP_031007591.1">
    <property type="nucleotide sequence ID" value="XM_031147129.1"/>
</dbReference>
<comment type="similarity">
    <text evidence="4">Belongs to the GST superfamily.</text>
</comment>
<dbReference type="PANTHER" id="PTHR43900">
    <property type="entry name" value="GLUTATHIONE S-TRANSFERASE RHO"/>
    <property type="match status" value="1"/>
</dbReference>
<evidence type="ECO:0000259" key="5">
    <source>
        <dbReference type="PROSITE" id="PS50404"/>
    </source>
</evidence>
<dbReference type="InterPro" id="IPR010987">
    <property type="entry name" value="Glutathione-S-Trfase_C-like"/>
</dbReference>
<dbReference type="GeneID" id="41982350"/>
<dbReference type="AlphaFoldDB" id="A0A8H8R5G6"/>
<dbReference type="EC" id="2.5.1.18" evidence="1"/>
<feature type="domain" description="GST C-terminal" evidence="6">
    <location>
        <begin position="110"/>
        <end position="239"/>
    </location>
</feature>
<dbReference type="Proteomes" id="UP000431533">
    <property type="component" value="Unassembled WGS sequence"/>
</dbReference>
<dbReference type="SFLD" id="SFLDG00358">
    <property type="entry name" value="Main_(cytGST)"/>
    <property type="match status" value="1"/>
</dbReference>
<evidence type="ECO:0000256" key="2">
    <source>
        <dbReference type="ARBA" id="ARBA00022679"/>
    </source>
</evidence>
<dbReference type="SFLD" id="SFLDS00019">
    <property type="entry name" value="Glutathione_Transferase_(cytos"/>
    <property type="match status" value="1"/>
</dbReference>
<reference evidence="7 8" key="1">
    <citation type="submission" date="2018-05" db="EMBL/GenBank/DDBJ databases">
        <title>Genome sequencing and assembly of the regulated plant pathogen Lachnellula willkommii and related sister species for the development of diagnostic species identification markers.</title>
        <authorList>
            <person name="Giroux E."/>
            <person name="Bilodeau G."/>
        </authorList>
    </citation>
    <scope>NUCLEOTIDE SEQUENCE [LARGE SCALE GENOMIC DNA]</scope>
    <source>
        <strain evidence="7 8">CBS 185.66</strain>
    </source>
</reference>
<evidence type="ECO:0000313" key="7">
    <source>
        <dbReference type="EMBL" id="TVY28803.1"/>
    </source>
</evidence>
<feature type="domain" description="GST N-terminal" evidence="5">
    <location>
        <begin position="21"/>
        <end position="104"/>
    </location>
</feature>
<dbReference type="Pfam" id="PF00043">
    <property type="entry name" value="GST_C"/>
    <property type="match status" value="1"/>
</dbReference>
<keyword evidence="8" id="KW-1185">Reference proteome</keyword>